<protein>
    <recommendedName>
        <fullName evidence="8">Serine protease</fullName>
    </recommendedName>
</protein>
<evidence type="ECO:0008006" key="8">
    <source>
        <dbReference type="Google" id="ProtNLM"/>
    </source>
</evidence>
<name>A0A1Q5P2B8_9BACI</name>
<evidence type="ECO:0000313" key="6">
    <source>
        <dbReference type="EMBL" id="OKL36389.1"/>
    </source>
</evidence>
<dbReference type="Gene3D" id="2.40.10.120">
    <property type="match status" value="1"/>
</dbReference>
<organism evidence="6 7">
    <name type="scientific">Domibacillus mangrovi</name>
    <dbReference type="NCBI Taxonomy" id="1714354"/>
    <lineage>
        <taxon>Bacteria</taxon>
        <taxon>Bacillati</taxon>
        <taxon>Bacillota</taxon>
        <taxon>Bacilli</taxon>
        <taxon>Bacillales</taxon>
        <taxon>Bacillaceae</taxon>
        <taxon>Domibacillus</taxon>
    </lineage>
</organism>
<dbReference type="STRING" id="1714354.BLL40_10885"/>
<dbReference type="InterPro" id="IPR009003">
    <property type="entry name" value="Peptidase_S1_PA"/>
</dbReference>
<gene>
    <name evidence="6" type="ORF">BLL40_10885</name>
</gene>
<keyword evidence="1" id="KW-0645">Protease</keyword>
<comment type="caution">
    <text evidence="6">The sequence shown here is derived from an EMBL/GenBank/DDBJ whole genome shotgun (WGS) entry which is preliminary data.</text>
</comment>
<dbReference type="PRINTS" id="PR00834">
    <property type="entry name" value="PROTEASES2C"/>
</dbReference>
<evidence type="ECO:0000256" key="5">
    <source>
        <dbReference type="SAM" id="Phobius"/>
    </source>
</evidence>
<dbReference type="OrthoDB" id="189537at2"/>
<dbReference type="Proteomes" id="UP000186524">
    <property type="component" value="Unassembled WGS sequence"/>
</dbReference>
<dbReference type="RefSeq" id="WP_073711924.1">
    <property type="nucleotide sequence ID" value="NZ_MRWQ01000008.1"/>
</dbReference>
<dbReference type="GO" id="GO:0004252">
    <property type="term" value="F:serine-type endopeptidase activity"/>
    <property type="evidence" value="ECO:0007669"/>
    <property type="project" value="InterPro"/>
</dbReference>
<sequence length="407" mass="45252">MKLIGFMCIAFILAFGGIIYYLLEMRDTQTTMQTSSGEENSAPVSVRKTVAPPSEISSKDQQSLTDIVAVTQKKVYTIFSDYGQGSGFLINDQGDVATNAHVVEGSVYVTVKDIDGKEHDGTVIGYSTETDIALIHVVDFVGRAPLNLETSTKAEVGEEVIAFGSPLALENTATFGYITGVDRSFVLDPHSYDNIYQTSAAIAPGSSGGPLVSKKTGRVLAINSVKLTSQDAIGFSIPFKDVSHLLMEWSRSPLSETEVNKLFYTTDGLLFFEEYWDDNVYFDGGEYSDDAEYDFYDIPEGWEYEEKMYEDETVEEFPYNEELYEEKELPFIEQDDEGIEEVPFESSPIDEVPLEETPVEDEMIPFIKDINDDGVIDVHDVTEDVNLDGIIDEIDLHELLLMQKAGG</sequence>
<dbReference type="InterPro" id="IPR051201">
    <property type="entry name" value="Chloro_Bact_Ser_Proteases"/>
</dbReference>
<evidence type="ECO:0000256" key="3">
    <source>
        <dbReference type="ARBA" id="ARBA00022825"/>
    </source>
</evidence>
<keyword evidence="5" id="KW-0812">Transmembrane</keyword>
<dbReference type="PANTHER" id="PTHR43343">
    <property type="entry name" value="PEPTIDASE S12"/>
    <property type="match status" value="1"/>
</dbReference>
<keyword evidence="2" id="KW-0378">Hydrolase</keyword>
<dbReference type="PROSITE" id="PS00018">
    <property type="entry name" value="EF_HAND_1"/>
    <property type="match status" value="1"/>
</dbReference>
<dbReference type="SUPFAM" id="SSF50494">
    <property type="entry name" value="Trypsin-like serine proteases"/>
    <property type="match status" value="1"/>
</dbReference>
<dbReference type="InterPro" id="IPR001940">
    <property type="entry name" value="Peptidase_S1C"/>
</dbReference>
<reference evidence="6 7" key="1">
    <citation type="submission" date="2016-12" db="EMBL/GenBank/DDBJ databases">
        <title>Domibacillus sp. SAOS 44 whole genome sequencing.</title>
        <authorList>
            <person name="Verma A."/>
            <person name="Krishnamurthi S."/>
        </authorList>
    </citation>
    <scope>NUCLEOTIDE SEQUENCE [LARGE SCALE GENOMIC DNA]</scope>
    <source>
        <strain evidence="6 7">SAOS 44</strain>
    </source>
</reference>
<evidence type="ECO:0000256" key="4">
    <source>
        <dbReference type="SAM" id="MobiDB-lite"/>
    </source>
</evidence>
<evidence type="ECO:0000256" key="1">
    <source>
        <dbReference type="ARBA" id="ARBA00022670"/>
    </source>
</evidence>
<dbReference type="AlphaFoldDB" id="A0A1Q5P2B8"/>
<feature type="compositionally biased region" description="Polar residues" evidence="4">
    <location>
        <begin position="32"/>
        <end position="43"/>
    </location>
</feature>
<keyword evidence="5" id="KW-1133">Transmembrane helix</keyword>
<feature type="transmembrane region" description="Helical" evidence="5">
    <location>
        <begin position="5"/>
        <end position="23"/>
    </location>
</feature>
<dbReference type="GO" id="GO:0006508">
    <property type="term" value="P:proteolysis"/>
    <property type="evidence" value="ECO:0007669"/>
    <property type="project" value="UniProtKB-KW"/>
</dbReference>
<evidence type="ECO:0000313" key="7">
    <source>
        <dbReference type="Proteomes" id="UP000186524"/>
    </source>
</evidence>
<dbReference type="Pfam" id="PF13365">
    <property type="entry name" value="Trypsin_2"/>
    <property type="match status" value="1"/>
</dbReference>
<dbReference type="InterPro" id="IPR018247">
    <property type="entry name" value="EF_Hand_1_Ca_BS"/>
</dbReference>
<feature type="region of interest" description="Disordered" evidence="4">
    <location>
        <begin position="32"/>
        <end position="58"/>
    </location>
</feature>
<proteinExistence type="predicted"/>
<dbReference type="PANTHER" id="PTHR43343:SF3">
    <property type="entry name" value="PROTEASE DO-LIKE 8, CHLOROPLASTIC"/>
    <property type="match status" value="1"/>
</dbReference>
<accession>A0A1Q5P2B8</accession>
<keyword evidence="3" id="KW-0720">Serine protease</keyword>
<dbReference type="EMBL" id="MRWQ01000008">
    <property type="protein sequence ID" value="OKL36389.1"/>
    <property type="molecule type" value="Genomic_DNA"/>
</dbReference>
<keyword evidence="5" id="KW-0472">Membrane</keyword>
<evidence type="ECO:0000256" key="2">
    <source>
        <dbReference type="ARBA" id="ARBA00022801"/>
    </source>
</evidence>
<keyword evidence="7" id="KW-1185">Reference proteome</keyword>